<evidence type="ECO:0000313" key="3">
    <source>
        <dbReference type="Proteomes" id="UP000217289"/>
    </source>
</evidence>
<gene>
    <name evidence="2" type="ORF">MEBOL_003103</name>
</gene>
<dbReference type="Proteomes" id="UP000217289">
    <property type="component" value="Chromosome"/>
</dbReference>
<evidence type="ECO:0000313" key="2">
    <source>
        <dbReference type="EMBL" id="ATB29648.1"/>
    </source>
</evidence>
<dbReference type="AlphaFoldDB" id="A0A250IEH7"/>
<feature type="region of interest" description="Disordered" evidence="1">
    <location>
        <begin position="64"/>
        <end position="90"/>
    </location>
</feature>
<proteinExistence type="predicted"/>
<accession>A0A250IEH7</accession>
<protein>
    <submittedName>
        <fullName evidence="2">Uncharacterized protein</fullName>
    </submittedName>
</protein>
<feature type="compositionally biased region" description="Low complexity" evidence="1">
    <location>
        <begin position="21"/>
        <end position="39"/>
    </location>
</feature>
<dbReference type="RefSeq" id="WP_095978189.1">
    <property type="nucleotide sequence ID" value="NZ_CP022163.1"/>
</dbReference>
<organism evidence="2 3">
    <name type="scientific">Melittangium boletus DSM 14713</name>
    <dbReference type="NCBI Taxonomy" id="1294270"/>
    <lineage>
        <taxon>Bacteria</taxon>
        <taxon>Pseudomonadati</taxon>
        <taxon>Myxococcota</taxon>
        <taxon>Myxococcia</taxon>
        <taxon>Myxococcales</taxon>
        <taxon>Cystobacterineae</taxon>
        <taxon>Archangiaceae</taxon>
        <taxon>Melittangium</taxon>
    </lineage>
</organism>
<dbReference type="KEGG" id="mbd:MEBOL_003103"/>
<feature type="region of interest" description="Disordered" evidence="1">
    <location>
        <begin position="20"/>
        <end position="52"/>
    </location>
</feature>
<keyword evidence="3" id="KW-1185">Reference proteome</keyword>
<reference evidence="2 3" key="1">
    <citation type="submission" date="2017-06" db="EMBL/GenBank/DDBJ databases">
        <authorList>
            <person name="Kim H.J."/>
            <person name="Triplett B.A."/>
        </authorList>
    </citation>
    <scope>NUCLEOTIDE SEQUENCE [LARGE SCALE GENOMIC DNA]</scope>
    <source>
        <strain evidence="2 3">DSM 14713</strain>
    </source>
</reference>
<evidence type="ECO:0000256" key="1">
    <source>
        <dbReference type="SAM" id="MobiDB-lite"/>
    </source>
</evidence>
<sequence length="147" mass="15271">MVRAAALSLPMNTARVAEGLRPVATPRTQTAAPATAKARVGQSKDSFGAAATHAGERLGQVLHFPEQGEERVGPGSGSAGKAEWSEEQISEQARGTLAQLLQGEGMSADEVGEFMTNLFNSLDGNASDVLGEELVDLSNDGLESSVF</sequence>
<dbReference type="EMBL" id="CP022163">
    <property type="protein sequence ID" value="ATB29648.1"/>
    <property type="molecule type" value="Genomic_DNA"/>
</dbReference>
<name>A0A250IEH7_9BACT</name>